<dbReference type="AlphaFoldDB" id="A0A409WPV6"/>
<name>A0A409WPV6_9AGAR</name>
<proteinExistence type="inferred from homology"/>
<dbReference type="Gene3D" id="3.50.50.60">
    <property type="entry name" value="FAD/NAD(P)-binding domain"/>
    <property type="match status" value="2"/>
</dbReference>
<dbReference type="Pfam" id="PF00743">
    <property type="entry name" value="FMO-like"/>
    <property type="match status" value="1"/>
</dbReference>
<keyword evidence="7" id="KW-1185">Reference proteome</keyword>
<keyword evidence="4" id="KW-0560">Oxidoreductase</keyword>
<gene>
    <name evidence="6" type="ORF">CVT24_002655</name>
</gene>
<dbReference type="GO" id="GO:0050660">
    <property type="term" value="F:flavin adenine dinucleotide binding"/>
    <property type="evidence" value="ECO:0007669"/>
    <property type="project" value="InterPro"/>
</dbReference>
<dbReference type="InterPro" id="IPR020946">
    <property type="entry name" value="Flavin_mOase-like"/>
</dbReference>
<dbReference type="EMBL" id="NHTK01005354">
    <property type="protein sequence ID" value="PPQ80532.1"/>
    <property type="molecule type" value="Genomic_DNA"/>
</dbReference>
<organism evidence="6 7">
    <name type="scientific">Panaeolus cyanescens</name>
    <dbReference type="NCBI Taxonomy" id="181874"/>
    <lineage>
        <taxon>Eukaryota</taxon>
        <taxon>Fungi</taxon>
        <taxon>Dikarya</taxon>
        <taxon>Basidiomycota</taxon>
        <taxon>Agaricomycotina</taxon>
        <taxon>Agaricomycetes</taxon>
        <taxon>Agaricomycetidae</taxon>
        <taxon>Agaricales</taxon>
        <taxon>Agaricineae</taxon>
        <taxon>Galeropsidaceae</taxon>
        <taxon>Panaeolus</taxon>
    </lineage>
</organism>
<reference evidence="6 7" key="1">
    <citation type="journal article" date="2018" name="Evol. Lett.">
        <title>Horizontal gene cluster transfer increased hallucinogenic mushroom diversity.</title>
        <authorList>
            <person name="Reynolds H.T."/>
            <person name="Vijayakumar V."/>
            <person name="Gluck-Thaler E."/>
            <person name="Korotkin H.B."/>
            <person name="Matheny P.B."/>
            <person name="Slot J.C."/>
        </authorList>
    </citation>
    <scope>NUCLEOTIDE SEQUENCE [LARGE SCALE GENOMIC DNA]</scope>
    <source>
        <strain evidence="6 7">2629</strain>
    </source>
</reference>
<dbReference type="InterPro" id="IPR036188">
    <property type="entry name" value="FAD/NAD-bd_sf"/>
</dbReference>
<comment type="caution">
    <text evidence="6">The sequence shown here is derived from an EMBL/GenBank/DDBJ whole genome shotgun (WGS) entry which is preliminary data.</text>
</comment>
<dbReference type="FunCoup" id="A0A409WPV6">
    <property type="interactions" value="20"/>
</dbReference>
<dbReference type="Proteomes" id="UP000284842">
    <property type="component" value="Unassembled WGS sequence"/>
</dbReference>
<dbReference type="GO" id="GO:0050661">
    <property type="term" value="F:NADP binding"/>
    <property type="evidence" value="ECO:0007669"/>
    <property type="project" value="InterPro"/>
</dbReference>
<sequence>MRAGALTFSLLALAQSVLGDFAAQVPFGRPLRGEGEGRYQFNREIKKVAIIGAGVGGIISYRELTQAGFDVHLFERDNSPGGNWHYSDEVPLDAPIPNADASVGDYTPSLPPKGVKLPYSEEYTNVAKSQLLQRSHRAPKPIWKSLTSNAPGPIQQVRELPWPAGTPWALPNQKLQRYLRAFASWHGVNNNDDNPNVHYNTRVELVEKRYDSDGKDAGWTLTVKAVAPTERGTVQATWDKQDFDGVIVATGRYNAPNVPGIEGLKQWGERFPDKIQHSRQYRVPEPFTNQTVLVVGASTSGGEISRDIIKHVNKIYQSIRPSKSPIPERPQIDFLRRLPHNVTIVPEIRRFLPVGSNIRDGRVELVNGTIISGIDRIIFATGYRYTYPFLPQYHNSSLGLHDHAPPDAVQPIVTDGSHLRSLYLDAFYIPDPTLTFINANFGMQSFTYAEFVSLAIAKVWAGKADFPSTAALWRNYDEVYRERKGYGRHFQFLGVERTKAGLRHFQGWLNDAAVKYGGRQIDGLPAVNDQISAIWTRARFGTSGSIGINNVPDVDLGMDSFSSSGHPSSVDGSEPWVQDEVYNDYW</sequence>
<dbReference type="OrthoDB" id="66881at2759"/>
<keyword evidence="3" id="KW-0274">FAD</keyword>
<evidence type="ECO:0000256" key="4">
    <source>
        <dbReference type="ARBA" id="ARBA00023002"/>
    </source>
</evidence>
<dbReference type="Pfam" id="PF13450">
    <property type="entry name" value="NAD_binding_8"/>
    <property type="match status" value="1"/>
</dbReference>
<evidence type="ECO:0000256" key="3">
    <source>
        <dbReference type="ARBA" id="ARBA00022827"/>
    </source>
</evidence>
<keyword evidence="5" id="KW-0732">Signal</keyword>
<protein>
    <recommendedName>
        <fullName evidence="8">FAD/NAD(P)-binding domain-containing protein</fullName>
    </recommendedName>
</protein>
<dbReference type="InterPro" id="IPR050346">
    <property type="entry name" value="FMO-like"/>
</dbReference>
<keyword evidence="2" id="KW-0285">Flavoprotein</keyword>
<dbReference type="InParanoid" id="A0A409WPV6"/>
<evidence type="ECO:0000313" key="7">
    <source>
        <dbReference type="Proteomes" id="UP000284842"/>
    </source>
</evidence>
<comment type="similarity">
    <text evidence="1">Belongs to the FMO family.</text>
</comment>
<evidence type="ECO:0008006" key="8">
    <source>
        <dbReference type="Google" id="ProtNLM"/>
    </source>
</evidence>
<dbReference type="GO" id="GO:0004499">
    <property type="term" value="F:N,N-dimethylaniline monooxygenase activity"/>
    <property type="evidence" value="ECO:0007669"/>
    <property type="project" value="InterPro"/>
</dbReference>
<accession>A0A409WPV6</accession>
<dbReference type="STRING" id="181874.A0A409WPV6"/>
<evidence type="ECO:0000256" key="5">
    <source>
        <dbReference type="SAM" id="SignalP"/>
    </source>
</evidence>
<evidence type="ECO:0000256" key="1">
    <source>
        <dbReference type="ARBA" id="ARBA00009183"/>
    </source>
</evidence>
<evidence type="ECO:0000256" key="2">
    <source>
        <dbReference type="ARBA" id="ARBA00022630"/>
    </source>
</evidence>
<feature type="signal peptide" evidence="5">
    <location>
        <begin position="1"/>
        <end position="19"/>
    </location>
</feature>
<dbReference type="SUPFAM" id="SSF51905">
    <property type="entry name" value="FAD/NAD(P)-binding domain"/>
    <property type="match status" value="2"/>
</dbReference>
<dbReference type="PANTHER" id="PTHR23023">
    <property type="entry name" value="DIMETHYLANILINE MONOOXYGENASE"/>
    <property type="match status" value="1"/>
</dbReference>
<evidence type="ECO:0000313" key="6">
    <source>
        <dbReference type="EMBL" id="PPQ80532.1"/>
    </source>
</evidence>
<feature type="chain" id="PRO_5019336031" description="FAD/NAD(P)-binding domain-containing protein" evidence="5">
    <location>
        <begin position="20"/>
        <end position="586"/>
    </location>
</feature>